<keyword evidence="5" id="KW-1185">Reference proteome</keyword>
<dbReference type="EMBL" id="JBHFQA010000017">
    <property type="protein sequence ID" value="KAL2084850.1"/>
    <property type="molecule type" value="Genomic_DNA"/>
</dbReference>
<feature type="domain" description="Immunoglobulin" evidence="3">
    <location>
        <begin position="28"/>
        <end position="128"/>
    </location>
</feature>
<dbReference type="PANTHER" id="PTHR23267">
    <property type="entry name" value="IMMUNOGLOBULIN LIGHT CHAIN"/>
    <property type="match status" value="1"/>
</dbReference>
<comment type="caution">
    <text evidence="4">The sequence shown here is derived from an EMBL/GenBank/DDBJ whole genome shotgun (WGS) entry which is preliminary data.</text>
</comment>
<dbReference type="SUPFAM" id="SSF48726">
    <property type="entry name" value="Immunoglobulin"/>
    <property type="match status" value="3"/>
</dbReference>
<evidence type="ECO:0000313" key="5">
    <source>
        <dbReference type="Proteomes" id="UP001591681"/>
    </source>
</evidence>
<dbReference type="Proteomes" id="UP001591681">
    <property type="component" value="Unassembled WGS sequence"/>
</dbReference>
<dbReference type="Gene3D" id="2.60.40.10">
    <property type="entry name" value="Immunoglobulins"/>
    <property type="match status" value="3"/>
</dbReference>
<evidence type="ECO:0000259" key="2">
    <source>
        <dbReference type="SMART" id="SM00406"/>
    </source>
</evidence>
<dbReference type="InterPro" id="IPR036179">
    <property type="entry name" value="Ig-like_dom_sf"/>
</dbReference>
<accession>A0ABD1JE17</accession>
<feature type="chain" id="PRO_5044748988" description="Ig-like domain-containing protein" evidence="1">
    <location>
        <begin position="21"/>
        <end position="331"/>
    </location>
</feature>
<reference evidence="4 5" key="1">
    <citation type="submission" date="2024-09" db="EMBL/GenBank/DDBJ databases">
        <title>A chromosome-level genome assembly of Gray's grenadier anchovy, Coilia grayii.</title>
        <authorList>
            <person name="Fu Z."/>
        </authorList>
    </citation>
    <scope>NUCLEOTIDE SEQUENCE [LARGE SCALE GENOMIC DNA]</scope>
    <source>
        <strain evidence="4">G4</strain>
        <tissue evidence="4">Muscle</tissue>
    </source>
</reference>
<dbReference type="InterPro" id="IPR013106">
    <property type="entry name" value="Ig_V-set"/>
</dbReference>
<evidence type="ECO:0008006" key="6">
    <source>
        <dbReference type="Google" id="ProtNLM"/>
    </source>
</evidence>
<dbReference type="InterPro" id="IPR003599">
    <property type="entry name" value="Ig_sub"/>
</dbReference>
<evidence type="ECO:0000259" key="3">
    <source>
        <dbReference type="SMART" id="SM00409"/>
    </source>
</evidence>
<feature type="domain" description="Immunoglobulin V-set" evidence="2">
    <location>
        <begin position="38"/>
        <end position="110"/>
    </location>
</feature>
<dbReference type="SMART" id="SM00406">
    <property type="entry name" value="IGv"/>
    <property type="match status" value="2"/>
</dbReference>
<feature type="domain" description="Immunoglobulin V-set" evidence="2">
    <location>
        <begin position="251"/>
        <end position="323"/>
    </location>
</feature>
<keyword evidence="1" id="KW-0732">Signal</keyword>
<protein>
    <recommendedName>
        <fullName evidence="6">Ig-like domain-containing protein</fullName>
    </recommendedName>
</protein>
<gene>
    <name evidence="4" type="ORF">ACEWY4_020368</name>
</gene>
<feature type="domain" description="Immunoglobulin" evidence="3">
    <location>
        <begin position="241"/>
        <end position="331"/>
    </location>
</feature>
<evidence type="ECO:0000313" key="4">
    <source>
        <dbReference type="EMBL" id="KAL2084850.1"/>
    </source>
</evidence>
<proteinExistence type="predicted"/>
<evidence type="ECO:0000256" key="1">
    <source>
        <dbReference type="SAM" id="SignalP"/>
    </source>
</evidence>
<sequence length="331" mass="36718">MNLIFQMIYFLMLWINGSVGIITVDQSPAVISAQPQDTVKILCRASQDIHDDMELYQFKPGQPPKHLIHDSHSRMSDTPDRFSGSYTADLTTFTITGVQLEDEAEYHCAHSSVGVITVAQSPAVISAQPQDTVKILCRASQEIGTDMELYQLKPGQAPKLMIYGSSFRHNLHAVSVPVCHTENGLDSVMIYHHTIDHTQTASQLTLIIFQDTVMIQIFQLICFLTWLNKGSSVVITVAQSPAVISAQPQGTVKILCRASQEIGNDMELYQLKPGQPPKLMVYDGNKRFSGTPSRFSGTWTGADHTFTIAGVQLEDEAEYHCGHSDQFPFTQ</sequence>
<dbReference type="InterPro" id="IPR050150">
    <property type="entry name" value="IgV_Light_Chain"/>
</dbReference>
<dbReference type="AlphaFoldDB" id="A0ABD1JE17"/>
<dbReference type="Pfam" id="PF07686">
    <property type="entry name" value="V-set"/>
    <property type="match status" value="2"/>
</dbReference>
<organism evidence="4 5">
    <name type="scientific">Coilia grayii</name>
    <name type="common">Gray's grenadier anchovy</name>
    <dbReference type="NCBI Taxonomy" id="363190"/>
    <lineage>
        <taxon>Eukaryota</taxon>
        <taxon>Metazoa</taxon>
        <taxon>Chordata</taxon>
        <taxon>Craniata</taxon>
        <taxon>Vertebrata</taxon>
        <taxon>Euteleostomi</taxon>
        <taxon>Actinopterygii</taxon>
        <taxon>Neopterygii</taxon>
        <taxon>Teleostei</taxon>
        <taxon>Clupei</taxon>
        <taxon>Clupeiformes</taxon>
        <taxon>Clupeoidei</taxon>
        <taxon>Engraulidae</taxon>
        <taxon>Coilinae</taxon>
        <taxon>Coilia</taxon>
    </lineage>
</organism>
<feature type="signal peptide" evidence="1">
    <location>
        <begin position="1"/>
        <end position="20"/>
    </location>
</feature>
<name>A0ABD1JE17_9TELE</name>
<dbReference type="SMART" id="SM00409">
    <property type="entry name" value="IG"/>
    <property type="match status" value="2"/>
</dbReference>
<dbReference type="InterPro" id="IPR013783">
    <property type="entry name" value="Ig-like_fold"/>
</dbReference>